<evidence type="ECO:0000313" key="3">
    <source>
        <dbReference type="Proteomes" id="UP000011996"/>
    </source>
</evidence>
<evidence type="ECO:0000256" key="1">
    <source>
        <dbReference type="SAM" id="MobiDB-lite"/>
    </source>
</evidence>
<dbReference type="AlphaFoldDB" id="M5SEQ8"/>
<accession>M5SEQ8</accession>
<gene>
    <name evidence="2" type="ORF">RESH_03208</name>
</gene>
<reference evidence="2 3" key="1">
    <citation type="journal article" date="2013" name="Mar. Genomics">
        <title>Expression of sulfatases in Rhodopirellula baltica and the diversity of sulfatases in the genus Rhodopirellula.</title>
        <authorList>
            <person name="Wegner C.E."/>
            <person name="Richter-Heitmann T."/>
            <person name="Klindworth A."/>
            <person name="Klockow C."/>
            <person name="Richter M."/>
            <person name="Achstetter T."/>
            <person name="Glockner F.O."/>
            <person name="Harder J."/>
        </authorList>
    </citation>
    <scope>NUCLEOTIDE SEQUENCE [LARGE SCALE GENOMIC DNA]</scope>
    <source>
        <strain evidence="2 3">SH398</strain>
    </source>
</reference>
<evidence type="ECO:0000313" key="2">
    <source>
        <dbReference type="EMBL" id="EMI26172.1"/>
    </source>
</evidence>
<proteinExistence type="predicted"/>
<comment type="caution">
    <text evidence="2">The sequence shown here is derived from an EMBL/GenBank/DDBJ whole genome shotgun (WGS) entry which is preliminary data.</text>
</comment>
<dbReference type="STRING" id="1263868.RESH_03208"/>
<name>M5SEQ8_9BACT</name>
<dbReference type="PATRIC" id="fig|1263868.3.peg.3468"/>
<feature type="region of interest" description="Disordered" evidence="1">
    <location>
        <begin position="1"/>
        <end position="29"/>
    </location>
</feature>
<sequence>MNAMSPHCLSPSQHGLIRLREDSPANRNHNKCRIFQILREPGTLSRDRRFDSHSAS</sequence>
<dbReference type="Proteomes" id="UP000011996">
    <property type="component" value="Unassembled WGS sequence"/>
</dbReference>
<protein>
    <submittedName>
        <fullName evidence="2">Uncharacterized protein</fullName>
    </submittedName>
</protein>
<organism evidence="2 3">
    <name type="scientific">Rhodopirellula europaea SH398</name>
    <dbReference type="NCBI Taxonomy" id="1263868"/>
    <lineage>
        <taxon>Bacteria</taxon>
        <taxon>Pseudomonadati</taxon>
        <taxon>Planctomycetota</taxon>
        <taxon>Planctomycetia</taxon>
        <taxon>Pirellulales</taxon>
        <taxon>Pirellulaceae</taxon>
        <taxon>Rhodopirellula</taxon>
    </lineage>
</organism>
<dbReference type="EMBL" id="ANOF01000099">
    <property type="protein sequence ID" value="EMI26172.1"/>
    <property type="molecule type" value="Genomic_DNA"/>
</dbReference>